<dbReference type="RefSeq" id="WP_192703267.1">
    <property type="nucleotide sequence ID" value="NZ_BAABJG010000029.1"/>
</dbReference>
<evidence type="ECO:0000313" key="2">
    <source>
        <dbReference type="Proteomes" id="UP001597180"/>
    </source>
</evidence>
<dbReference type="EMBL" id="JBHTLU010000014">
    <property type="protein sequence ID" value="MFD1221106.1"/>
    <property type="molecule type" value="Genomic_DNA"/>
</dbReference>
<sequence length="69" mass="7169">MSSRSSSSNSAAIAAIVARLSLGQTIRVFYDSTSVTGKFQGVTGGNIQVVSTAGNSFYIPLSNILSIRL</sequence>
<protein>
    <submittedName>
        <fullName evidence="1">Uncharacterized protein</fullName>
    </submittedName>
</protein>
<name>A0ABW3UKL9_9BACL</name>
<gene>
    <name evidence="1" type="ORF">ACFQ4B_13350</name>
</gene>
<organism evidence="1 2">
    <name type="scientific">Paenibacillus vulneris</name>
    <dbReference type="NCBI Taxonomy" id="1133364"/>
    <lineage>
        <taxon>Bacteria</taxon>
        <taxon>Bacillati</taxon>
        <taxon>Bacillota</taxon>
        <taxon>Bacilli</taxon>
        <taxon>Bacillales</taxon>
        <taxon>Paenibacillaceae</taxon>
        <taxon>Paenibacillus</taxon>
    </lineage>
</organism>
<keyword evidence="2" id="KW-1185">Reference proteome</keyword>
<proteinExistence type="predicted"/>
<evidence type="ECO:0000313" key="1">
    <source>
        <dbReference type="EMBL" id="MFD1221106.1"/>
    </source>
</evidence>
<dbReference type="Proteomes" id="UP001597180">
    <property type="component" value="Unassembled WGS sequence"/>
</dbReference>
<reference evidence="2" key="1">
    <citation type="journal article" date="2019" name="Int. J. Syst. Evol. Microbiol.">
        <title>The Global Catalogue of Microorganisms (GCM) 10K type strain sequencing project: providing services to taxonomists for standard genome sequencing and annotation.</title>
        <authorList>
            <consortium name="The Broad Institute Genomics Platform"/>
            <consortium name="The Broad Institute Genome Sequencing Center for Infectious Disease"/>
            <person name="Wu L."/>
            <person name="Ma J."/>
        </authorList>
    </citation>
    <scope>NUCLEOTIDE SEQUENCE [LARGE SCALE GENOMIC DNA]</scope>
    <source>
        <strain evidence="2">CCUG 53270</strain>
    </source>
</reference>
<accession>A0ABW3UKL9</accession>
<comment type="caution">
    <text evidence="1">The sequence shown here is derived from an EMBL/GenBank/DDBJ whole genome shotgun (WGS) entry which is preliminary data.</text>
</comment>